<dbReference type="Gene3D" id="3.30.9.10">
    <property type="entry name" value="D-Amino Acid Oxidase, subunit A, domain 2"/>
    <property type="match status" value="1"/>
</dbReference>
<accession>A0A0D0A5T3</accession>
<dbReference type="InParanoid" id="A0A0D0A5T3"/>
<keyword evidence="3" id="KW-1185">Reference proteome</keyword>
<dbReference type="InterPro" id="IPR006076">
    <property type="entry name" value="FAD-dep_OxRdtase"/>
</dbReference>
<dbReference type="OrthoDB" id="429143at2759"/>
<name>A0A0D0A5T3_9AGAM</name>
<evidence type="ECO:0000259" key="1">
    <source>
        <dbReference type="Pfam" id="PF01266"/>
    </source>
</evidence>
<dbReference type="PANTHER" id="PTHR13847:SF213">
    <property type="entry name" value="DEPENDENT OXIDOREDUCTASE, PUTATIVE-RELATED"/>
    <property type="match status" value="1"/>
</dbReference>
<dbReference type="SUPFAM" id="SSF51905">
    <property type="entry name" value="FAD/NAD(P)-binding domain"/>
    <property type="match status" value="1"/>
</dbReference>
<gene>
    <name evidence="2" type="ORF">CY34DRAFT_810848</name>
</gene>
<dbReference type="InterPro" id="IPR036188">
    <property type="entry name" value="FAD/NAD-bd_sf"/>
</dbReference>
<dbReference type="PANTHER" id="PTHR13847">
    <property type="entry name" value="SARCOSINE DEHYDROGENASE-RELATED"/>
    <property type="match status" value="1"/>
</dbReference>
<dbReference type="STRING" id="930992.A0A0D0A5T3"/>
<protein>
    <recommendedName>
        <fullName evidence="1">FAD dependent oxidoreductase domain-containing protein</fullName>
    </recommendedName>
</protein>
<dbReference type="AlphaFoldDB" id="A0A0D0A5T3"/>
<dbReference type="Proteomes" id="UP000054485">
    <property type="component" value="Unassembled WGS sequence"/>
</dbReference>
<dbReference type="EMBL" id="KN835487">
    <property type="protein sequence ID" value="KIK36941.1"/>
    <property type="molecule type" value="Genomic_DNA"/>
</dbReference>
<dbReference type="Pfam" id="PF01266">
    <property type="entry name" value="DAO"/>
    <property type="match status" value="1"/>
</dbReference>
<reference evidence="3" key="2">
    <citation type="submission" date="2015-01" db="EMBL/GenBank/DDBJ databases">
        <title>Evolutionary Origins and Diversification of the Mycorrhizal Mutualists.</title>
        <authorList>
            <consortium name="DOE Joint Genome Institute"/>
            <consortium name="Mycorrhizal Genomics Consortium"/>
            <person name="Kohler A."/>
            <person name="Kuo A."/>
            <person name="Nagy L.G."/>
            <person name="Floudas D."/>
            <person name="Copeland A."/>
            <person name="Barry K.W."/>
            <person name="Cichocki N."/>
            <person name="Veneault-Fourrey C."/>
            <person name="LaButti K."/>
            <person name="Lindquist E.A."/>
            <person name="Lipzen A."/>
            <person name="Lundell T."/>
            <person name="Morin E."/>
            <person name="Murat C."/>
            <person name="Riley R."/>
            <person name="Ohm R."/>
            <person name="Sun H."/>
            <person name="Tunlid A."/>
            <person name="Henrissat B."/>
            <person name="Grigoriev I.V."/>
            <person name="Hibbett D.S."/>
            <person name="Martin F."/>
        </authorList>
    </citation>
    <scope>NUCLEOTIDE SEQUENCE [LARGE SCALE GENOMIC DNA]</scope>
    <source>
        <strain evidence="3">UH-Slu-Lm8-n1</strain>
    </source>
</reference>
<dbReference type="GO" id="GO:0005737">
    <property type="term" value="C:cytoplasm"/>
    <property type="evidence" value="ECO:0007669"/>
    <property type="project" value="TreeGrafter"/>
</dbReference>
<feature type="domain" description="FAD dependent oxidoreductase" evidence="1">
    <location>
        <begin position="64"/>
        <end position="493"/>
    </location>
</feature>
<proteinExistence type="predicted"/>
<dbReference type="HOGENOM" id="CLU_022730_2_1_1"/>
<sequence>MGNTFSFFRLALNEFLDNLHTFQTLQARIERSPGLPLPNPSRSFWTYPPSPIATHVSQLPTHADFVVVGSGITGTSVVRRLLDCACADGHDIRVVMLEARDACSGATGRNGGHISPPLYHDYTSLKRDYGRVVAQKMIKLRLAHLEELRSVAEQEGILAESQWREVESVDVFYNSDMFEKAKRKVQTYKADLPFDAEHHEVYEAKEAIEKYRLASDTLGCVSSSAGAIHPYQFVTRILAKLLSQYPDHFSLCTNTPCTSILPPTPSNPYYTLSTPRGTITTPHIIHATNGWASTLLEKLRGKIIPFRGNMSAQRPGQSLPLPDSNATSHRSFIFYTRPIGYDYLTQLPAGEHELMLGGGFAQDGDEGYEAIGNTDDTTYSTRIGAHLSGVLPRYFGENNWGREGVPLEGEWAEGRVKALWSGILGISADSIPWVGRLPRVICGRSEPPLSSIVKSEKEEGEQVHVGAAPGEWIAAGYSGEGMVHAWLSGKALAGMVLGREVEEWFPDIMRITEKRWKKARAENLLDALSSD</sequence>
<evidence type="ECO:0000313" key="3">
    <source>
        <dbReference type="Proteomes" id="UP000054485"/>
    </source>
</evidence>
<reference evidence="2 3" key="1">
    <citation type="submission" date="2014-04" db="EMBL/GenBank/DDBJ databases">
        <authorList>
            <consortium name="DOE Joint Genome Institute"/>
            <person name="Kuo A."/>
            <person name="Ruytinx J."/>
            <person name="Rineau F."/>
            <person name="Colpaert J."/>
            <person name="Kohler A."/>
            <person name="Nagy L.G."/>
            <person name="Floudas D."/>
            <person name="Copeland A."/>
            <person name="Barry K.W."/>
            <person name="Cichocki N."/>
            <person name="Veneault-Fourrey C."/>
            <person name="LaButti K."/>
            <person name="Lindquist E.A."/>
            <person name="Lipzen A."/>
            <person name="Lundell T."/>
            <person name="Morin E."/>
            <person name="Murat C."/>
            <person name="Sun H."/>
            <person name="Tunlid A."/>
            <person name="Henrissat B."/>
            <person name="Grigoriev I.V."/>
            <person name="Hibbett D.S."/>
            <person name="Martin F."/>
            <person name="Nordberg H.P."/>
            <person name="Cantor M.N."/>
            <person name="Hua S.X."/>
        </authorList>
    </citation>
    <scope>NUCLEOTIDE SEQUENCE [LARGE SCALE GENOMIC DNA]</scope>
    <source>
        <strain evidence="2 3">UH-Slu-Lm8-n1</strain>
    </source>
</reference>
<evidence type="ECO:0000313" key="2">
    <source>
        <dbReference type="EMBL" id="KIK36941.1"/>
    </source>
</evidence>
<organism evidence="2 3">
    <name type="scientific">Suillus luteus UH-Slu-Lm8-n1</name>
    <dbReference type="NCBI Taxonomy" id="930992"/>
    <lineage>
        <taxon>Eukaryota</taxon>
        <taxon>Fungi</taxon>
        <taxon>Dikarya</taxon>
        <taxon>Basidiomycota</taxon>
        <taxon>Agaricomycotina</taxon>
        <taxon>Agaricomycetes</taxon>
        <taxon>Agaricomycetidae</taxon>
        <taxon>Boletales</taxon>
        <taxon>Suillineae</taxon>
        <taxon>Suillaceae</taxon>
        <taxon>Suillus</taxon>
    </lineage>
</organism>
<dbReference type="Gene3D" id="3.50.50.60">
    <property type="entry name" value="FAD/NAD(P)-binding domain"/>
    <property type="match status" value="1"/>
</dbReference>